<dbReference type="AlphaFoldDB" id="A0A151N728"/>
<accession>A0A151N728</accession>
<sequence>MKIFNMNREYAMAFGPGNPQLNTTNIFLDYWPQKGLLTGMILTGLPKTLCHSKPHLRAQIGELLYKG</sequence>
<comment type="caution">
    <text evidence="1">The sequence shown here is derived from an EMBL/GenBank/DDBJ whole genome shotgun (WGS) entry which is preliminary data.</text>
</comment>
<keyword evidence="2" id="KW-1185">Reference proteome</keyword>
<evidence type="ECO:0000313" key="2">
    <source>
        <dbReference type="Proteomes" id="UP000050525"/>
    </source>
</evidence>
<gene>
    <name evidence="1" type="ORF">Y1Q_0007793</name>
</gene>
<dbReference type="EMBL" id="AKHW03003905">
    <property type="protein sequence ID" value="KYO32608.1"/>
    <property type="molecule type" value="Genomic_DNA"/>
</dbReference>
<reference evidence="1 2" key="1">
    <citation type="journal article" date="2012" name="Genome Biol.">
        <title>Sequencing three crocodilian genomes to illuminate the evolution of archosaurs and amniotes.</title>
        <authorList>
            <person name="St John J.A."/>
            <person name="Braun E.L."/>
            <person name="Isberg S.R."/>
            <person name="Miles L.G."/>
            <person name="Chong A.Y."/>
            <person name="Gongora J."/>
            <person name="Dalzell P."/>
            <person name="Moran C."/>
            <person name="Bed'hom B."/>
            <person name="Abzhanov A."/>
            <person name="Burgess S.C."/>
            <person name="Cooksey A.M."/>
            <person name="Castoe T.A."/>
            <person name="Crawford N.G."/>
            <person name="Densmore L.D."/>
            <person name="Drew J.C."/>
            <person name="Edwards S.V."/>
            <person name="Faircloth B.C."/>
            <person name="Fujita M.K."/>
            <person name="Greenwold M.J."/>
            <person name="Hoffmann F.G."/>
            <person name="Howard J.M."/>
            <person name="Iguchi T."/>
            <person name="Janes D.E."/>
            <person name="Khan S.Y."/>
            <person name="Kohno S."/>
            <person name="de Koning A.J."/>
            <person name="Lance S.L."/>
            <person name="McCarthy F.M."/>
            <person name="McCormack J.E."/>
            <person name="Merchant M.E."/>
            <person name="Peterson D.G."/>
            <person name="Pollock D.D."/>
            <person name="Pourmand N."/>
            <person name="Raney B.J."/>
            <person name="Roessler K.A."/>
            <person name="Sanford J.R."/>
            <person name="Sawyer R.H."/>
            <person name="Schmidt C.J."/>
            <person name="Triplett E.W."/>
            <person name="Tuberville T.D."/>
            <person name="Venegas-Anaya M."/>
            <person name="Howard J.T."/>
            <person name="Jarvis E.D."/>
            <person name="Guillette L.J.Jr."/>
            <person name="Glenn T.C."/>
            <person name="Green R.E."/>
            <person name="Ray D.A."/>
        </authorList>
    </citation>
    <scope>NUCLEOTIDE SEQUENCE [LARGE SCALE GENOMIC DNA]</scope>
    <source>
        <strain evidence="1">KSC_2009_1</strain>
    </source>
</reference>
<dbReference type="Proteomes" id="UP000050525">
    <property type="component" value="Unassembled WGS sequence"/>
</dbReference>
<evidence type="ECO:0000313" key="1">
    <source>
        <dbReference type="EMBL" id="KYO32608.1"/>
    </source>
</evidence>
<organism evidence="1 2">
    <name type="scientific">Alligator mississippiensis</name>
    <name type="common">American alligator</name>
    <dbReference type="NCBI Taxonomy" id="8496"/>
    <lineage>
        <taxon>Eukaryota</taxon>
        <taxon>Metazoa</taxon>
        <taxon>Chordata</taxon>
        <taxon>Craniata</taxon>
        <taxon>Vertebrata</taxon>
        <taxon>Euteleostomi</taxon>
        <taxon>Archelosauria</taxon>
        <taxon>Archosauria</taxon>
        <taxon>Crocodylia</taxon>
        <taxon>Alligatoridae</taxon>
        <taxon>Alligatorinae</taxon>
        <taxon>Alligator</taxon>
    </lineage>
</organism>
<protein>
    <submittedName>
        <fullName evidence="1">Uncharacterized protein</fullName>
    </submittedName>
</protein>
<proteinExistence type="predicted"/>
<name>A0A151N728_ALLMI</name>